<proteinExistence type="inferred from homology"/>
<evidence type="ECO:0000256" key="6">
    <source>
        <dbReference type="RuleBase" id="RU361145"/>
    </source>
</evidence>
<evidence type="ECO:0000259" key="7">
    <source>
        <dbReference type="PROSITE" id="PS50905"/>
    </source>
</evidence>
<feature type="binding site" evidence="5">
    <location>
        <position position="105"/>
    </location>
    <ligand>
        <name>Fe cation</name>
        <dbReference type="ChEBI" id="CHEBI:24875"/>
        <label>1</label>
    </ligand>
</feature>
<dbReference type="AlphaFoldDB" id="A0A2A2JJK3"/>
<keyword evidence="9" id="KW-1185">Reference proteome</keyword>
<comment type="caution">
    <text evidence="8">The sequence shown here is derived from an EMBL/GenBank/DDBJ whole genome shotgun (WGS) entry which is preliminary data.</text>
</comment>
<dbReference type="PROSITE" id="PS50905">
    <property type="entry name" value="FERRITIN_LIKE"/>
    <property type="match status" value="1"/>
</dbReference>
<organism evidence="8 9">
    <name type="scientific">Diploscapter pachys</name>
    <dbReference type="NCBI Taxonomy" id="2018661"/>
    <lineage>
        <taxon>Eukaryota</taxon>
        <taxon>Metazoa</taxon>
        <taxon>Ecdysozoa</taxon>
        <taxon>Nematoda</taxon>
        <taxon>Chromadorea</taxon>
        <taxon>Rhabditida</taxon>
        <taxon>Rhabditina</taxon>
        <taxon>Rhabditomorpha</taxon>
        <taxon>Rhabditoidea</taxon>
        <taxon>Rhabditidae</taxon>
        <taxon>Diploscapter</taxon>
    </lineage>
</organism>
<evidence type="ECO:0000256" key="4">
    <source>
        <dbReference type="ARBA" id="ARBA00023004"/>
    </source>
</evidence>
<evidence type="ECO:0000256" key="1">
    <source>
        <dbReference type="ARBA" id="ARBA00007513"/>
    </source>
</evidence>
<keyword evidence="3 5" id="KW-0479">Metal-binding</keyword>
<dbReference type="InterPro" id="IPR012347">
    <property type="entry name" value="Ferritin-like"/>
</dbReference>
<dbReference type="InterPro" id="IPR009078">
    <property type="entry name" value="Ferritin-like_SF"/>
</dbReference>
<dbReference type="PANTHER" id="PTHR11431:SF75">
    <property type="entry name" value="FERRITIN"/>
    <property type="match status" value="1"/>
</dbReference>
<dbReference type="InterPro" id="IPR009040">
    <property type="entry name" value="Ferritin-like_diiron"/>
</dbReference>
<dbReference type="InterPro" id="IPR001519">
    <property type="entry name" value="Ferritin"/>
</dbReference>
<feature type="binding site" evidence="5">
    <location>
        <position position="25"/>
    </location>
    <ligand>
        <name>Fe cation</name>
        <dbReference type="ChEBI" id="CHEBI:24875"/>
        <label>1</label>
    </ligand>
</feature>
<comment type="similarity">
    <text evidence="1 6">Belongs to the ferritin family.</text>
</comment>
<evidence type="ECO:0000256" key="2">
    <source>
        <dbReference type="ARBA" id="ARBA00022434"/>
    </source>
</evidence>
<keyword evidence="6" id="KW-0560">Oxidoreductase</keyword>
<dbReference type="GO" id="GO:0004322">
    <property type="term" value="F:ferroxidase activity"/>
    <property type="evidence" value="ECO:0007669"/>
    <property type="project" value="UniProtKB-EC"/>
</dbReference>
<reference evidence="8 9" key="1">
    <citation type="journal article" date="2017" name="Curr. Biol.">
        <title>Genome architecture and evolution of a unichromosomal asexual nematode.</title>
        <authorList>
            <person name="Fradin H."/>
            <person name="Zegar C."/>
            <person name="Gutwein M."/>
            <person name="Lucas J."/>
            <person name="Kovtun M."/>
            <person name="Corcoran D."/>
            <person name="Baugh L.R."/>
            <person name="Kiontke K."/>
            <person name="Gunsalus K."/>
            <person name="Fitch D.H."/>
            <person name="Piano F."/>
        </authorList>
    </citation>
    <scope>NUCLEOTIDE SEQUENCE [LARGE SCALE GENOMIC DNA]</scope>
    <source>
        <strain evidence="8">PF1309</strain>
    </source>
</reference>
<feature type="binding site" evidence="5">
    <location>
        <position position="60"/>
    </location>
    <ligand>
        <name>Fe cation</name>
        <dbReference type="ChEBI" id="CHEBI:24875"/>
        <label>1</label>
    </ligand>
</feature>
<dbReference type="EC" id="1.16.3.1" evidence="6"/>
<comment type="catalytic activity">
    <reaction evidence="6">
        <text>4 Fe(2+) + O2 + 4 H(+) = 4 Fe(3+) + 2 H2O</text>
        <dbReference type="Rhea" id="RHEA:11148"/>
        <dbReference type="ChEBI" id="CHEBI:15377"/>
        <dbReference type="ChEBI" id="CHEBI:15378"/>
        <dbReference type="ChEBI" id="CHEBI:15379"/>
        <dbReference type="ChEBI" id="CHEBI:29033"/>
        <dbReference type="ChEBI" id="CHEBI:29034"/>
        <dbReference type="EC" id="1.16.3.1"/>
    </reaction>
</comment>
<dbReference type="Proteomes" id="UP000218231">
    <property type="component" value="Unassembled WGS sequence"/>
</dbReference>
<sequence>MSHSQIRQNYHADVEAAVNKQINIELYASYFYTAMWAHFDRDDVALSNVANWCKKQSDEEREHAQKLMKYQNLRGGRVVLQPVQNPDKNDWNSTLEAFKAALALEKFNHESLMKLHNLADKHNDMSLTDYLEGKFLEEQVESINEVGKMVTNLERLGSGMGEYIFDREHFH</sequence>
<keyword evidence="4 5" id="KW-0408">Iron</keyword>
<dbReference type="GO" id="GO:0006826">
    <property type="term" value="P:iron ion transport"/>
    <property type="evidence" value="ECO:0007669"/>
    <property type="project" value="InterPro"/>
</dbReference>
<feature type="binding site" evidence="5">
    <location>
        <position position="63"/>
    </location>
    <ligand>
        <name>Fe cation</name>
        <dbReference type="ChEBI" id="CHEBI:24875"/>
        <label>1</label>
    </ligand>
</feature>
<dbReference type="Gene3D" id="1.20.1260.10">
    <property type="match status" value="1"/>
</dbReference>
<dbReference type="PANTHER" id="PTHR11431">
    <property type="entry name" value="FERRITIN"/>
    <property type="match status" value="1"/>
</dbReference>
<dbReference type="CDD" id="cd01056">
    <property type="entry name" value="Euk_Ferritin"/>
    <property type="match status" value="1"/>
</dbReference>
<comment type="function">
    <text evidence="6">Stores iron in a soluble, non-toxic, readily available form. Important for iron homeostasis. Iron is taken up in the ferrous form and deposited as ferric hydroxides after oxidation.</text>
</comment>
<dbReference type="GO" id="GO:0008199">
    <property type="term" value="F:ferric iron binding"/>
    <property type="evidence" value="ECO:0007669"/>
    <property type="project" value="InterPro"/>
</dbReference>
<evidence type="ECO:0000256" key="3">
    <source>
        <dbReference type="ARBA" id="ARBA00022723"/>
    </source>
</evidence>
<dbReference type="InterPro" id="IPR014034">
    <property type="entry name" value="Ferritin_CS"/>
</dbReference>
<dbReference type="Pfam" id="PF00210">
    <property type="entry name" value="Ferritin"/>
    <property type="match status" value="1"/>
</dbReference>
<dbReference type="EMBL" id="LIAE01010400">
    <property type="protein sequence ID" value="PAV61759.1"/>
    <property type="molecule type" value="Genomic_DNA"/>
</dbReference>
<keyword evidence="2 6" id="KW-0409">Iron storage</keyword>
<dbReference type="OrthoDB" id="186462at2759"/>
<feature type="domain" description="Ferritin-like diiron" evidence="7">
    <location>
        <begin position="8"/>
        <end position="157"/>
    </location>
</feature>
<dbReference type="GO" id="GO:0006879">
    <property type="term" value="P:intracellular iron ion homeostasis"/>
    <property type="evidence" value="ECO:0007669"/>
    <property type="project" value="UniProtKB-KW"/>
</dbReference>
<evidence type="ECO:0000313" key="9">
    <source>
        <dbReference type="Proteomes" id="UP000218231"/>
    </source>
</evidence>
<dbReference type="PROSITE" id="PS00204">
    <property type="entry name" value="FERRITIN_2"/>
    <property type="match status" value="1"/>
</dbReference>
<accession>A0A2A2JJK3</accession>
<name>A0A2A2JJK3_9BILA</name>
<dbReference type="GO" id="GO:0008198">
    <property type="term" value="F:ferrous iron binding"/>
    <property type="evidence" value="ECO:0007669"/>
    <property type="project" value="TreeGrafter"/>
</dbReference>
<dbReference type="InterPro" id="IPR008331">
    <property type="entry name" value="Ferritin_DPS_dom"/>
</dbReference>
<gene>
    <name evidence="8" type="ORF">WR25_15822</name>
</gene>
<protein>
    <recommendedName>
        <fullName evidence="6">Ferritin</fullName>
        <ecNumber evidence="6">1.16.3.1</ecNumber>
    </recommendedName>
</protein>
<dbReference type="FunFam" id="1.20.1260.10:FF:000002">
    <property type="entry name" value="Ferritin, mitochondrial"/>
    <property type="match status" value="1"/>
</dbReference>
<dbReference type="SUPFAM" id="SSF47240">
    <property type="entry name" value="Ferritin-like"/>
    <property type="match status" value="1"/>
</dbReference>
<feature type="binding site" evidence="5">
    <location>
        <position position="139"/>
    </location>
    <ligand>
        <name>Fe cation</name>
        <dbReference type="ChEBI" id="CHEBI:24875"/>
        <label>1</label>
    </ligand>
</feature>
<evidence type="ECO:0000313" key="8">
    <source>
        <dbReference type="EMBL" id="PAV61759.1"/>
    </source>
</evidence>
<evidence type="ECO:0000256" key="5">
    <source>
        <dbReference type="PIRSR" id="PIRSR601519-1"/>
    </source>
</evidence>
<dbReference type="STRING" id="2018661.A0A2A2JJK3"/>
<dbReference type="GO" id="GO:0005737">
    <property type="term" value="C:cytoplasm"/>
    <property type="evidence" value="ECO:0007669"/>
    <property type="project" value="TreeGrafter"/>
</dbReference>